<proteinExistence type="predicted"/>
<organism evidence="1 2">
    <name type="scientific">Raoultibacter timonensis</name>
    <dbReference type="NCBI Taxonomy" id="1907662"/>
    <lineage>
        <taxon>Bacteria</taxon>
        <taxon>Bacillati</taxon>
        <taxon>Actinomycetota</taxon>
        <taxon>Coriobacteriia</taxon>
        <taxon>Eggerthellales</taxon>
        <taxon>Eggerthellaceae</taxon>
        <taxon>Raoultibacter</taxon>
    </lineage>
</organism>
<evidence type="ECO:0000313" key="2">
    <source>
        <dbReference type="Proteomes" id="UP001320544"/>
    </source>
</evidence>
<evidence type="ECO:0000313" key="1">
    <source>
        <dbReference type="EMBL" id="BDE97703.1"/>
    </source>
</evidence>
<sequence length="291" mass="30540">MRAAKGFVLAAGTASIVALGLFLPDMVSAVQDRSNDGAVSLFETSQVQLDTGDSGDVAYALGLLAQSSTVFDVSADTQMTADQAHAAVLDACAFFEERGLCSWPYLADATYETDTVLALSETEGRAAILWECSIYYGENEEAILTARVDDATGKLVSFAIMAPQDGVDAGEGSLRGNAAAWAQTAADYLGFGGTILEEGEGGMDAAEAVDVDGEGSTVSSVRSVGGDTVLEDRALIKLEGTEVILSVSYTTFTESAGYGARSEEYWQSDEGGTRVSRPWFTCAMRPVSSDR</sequence>
<protein>
    <submittedName>
        <fullName evidence="1">Uncharacterized protein</fullName>
    </submittedName>
</protein>
<accession>A0ABM7WMW7</accession>
<dbReference type="EMBL" id="AP025564">
    <property type="protein sequence ID" value="BDE97703.1"/>
    <property type="molecule type" value="Genomic_DNA"/>
</dbReference>
<dbReference type="Proteomes" id="UP001320544">
    <property type="component" value="Chromosome"/>
</dbReference>
<dbReference type="RefSeq" id="WP_244387096.1">
    <property type="nucleotide sequence ID" value="NZ_AP025564.1"/>
</dbReference>
<name>A0ABM7WMW7_9ACTN</name>
<gene>
    <name evidence="1" type="ORF">CE91St30_30360</name>
</gene>
<reference evidence="1 2" key="1">
    <citation type="submission" date="2022-01" db="EMBL/GenBank/DDBJ databases">
        <title>Novel bile acid biosynthetic pathways are enriched in the microbiome of centenarians.</title>
        <authorList>
            <person name="Sato Y."/>
            <person name="Atarashi K."/>
            <person name="Plichta R.D."/>
            <person name="Arai Y."/>
            <person name="Sasajima S."/>
            <person name="Kearney M.S."/>
            <person name="Suda W."/>
            <person name="Takeshita K."/>
            <person name="Sasaki T."/>
            <person name="Okamoto S."/>
            <person name="Skelly N.A."/>
            <person name="Okamura Y."/>
            <person name="Vlamakis H."/>
            <person name="Li Y."/>
            <person name="Tanoue T."/>
            <person name="Takei H."/>
            <person name="Nittono H."/>
            <person name="Narushima S."/>
            <person name="Irie J."/>
            <person name="Itoh H."/>
            <person name="Moriya K."/>
            <person name="Sugiura Y."/>
            <person name="Suematsu M."/>
            <person name="Moritoki N."/>
            <person name="Shibata S."/>
            <person name="Littman R.D."/>
            <person name="Fischbach A.M."/>
            <person name="Uwamino Y."/>
            <person name="Inoue T."/>
            <person name="Honda A."/>
            <person name="Hattori M."/>
            <person name="Murai T."/>
            <person name="Xavier J.R."/>
            <person name="Hirose N."/>
            <person name="Honda K."/>
        </authorList>
    </citation>
    <scope>NUCLEOTIDE SEQUENCE [LARGE SCALE GENOMIC DNA]</scope>
    <source>
        <strain evidence="1 2">CE91-St30</strain>
    </source>
</reference>
<keyword evidence="2" id="KW-1185">Reference proteome</keyword>